<keyword evidence="6" id="KW-0479">Metal-binding</keyword>
<protein>
    <recommendedName>
        <fullName evidence="17">Cytochrome P450</fullName>
    </recommendedName>
</protein>
<evidence type="ECO:0000256" key="2">
    <source>
        <dbReference type="ARBA" id="ARBA00004174"/>
    </source>
</evidence>
<keyword evidence="14" id="KW-0812">Transmembrane</keyword>
<sequence length="268" mass="30928">MTTNFNVFIPERFQLLRLGLFPQDAIYFFRQLISDTLKTREEQSIVRPDMIHLLMEAKKARKDITDDDIAAHAFIFFFAGFETTSTLLCFTTLLLAMHPEVQKKLQGHIDGVFNDDEQTISYEDLHGLVYLDMVFSETLRLYSPAVGTDRCCVKTYTVPAAENRPALQIEEGETIMIPVLGIHMDPEYFPDPESFRPERFSEENKQKSSHSRNRFALMETKVALVHLLSRFDFQVIDKTPLPIKLTNSMNIEGGFWLGITPRNKFTPH</sequence>
<comment type="subcellular location">
    <subcellularLocation>
        <location evidence="3">Endoplasmic reticulum membrane</location>
        <topology evidence="3">Peripheral membrane protein</topology>
    </subcellularLocation>
    <subcellularLocation>
        <location evidence="2">Microsome membrane</location>
        <topology evidence="2">Peripheral membrane protein</topology>
    </subcellularLocation>
</comment>
<evidence type="ECO:0000256" key="5">
    <source>
        <dbReference type="ARBA" id="ARBA00022617"/>
    </source>
</evidence>
<dbReference type="PANTHER" id="PTHR24292">
    <property type="entry name" value="CYTOCHROME P450"/>
    <property type="match status" value="1"/>
</dbReference>
<evidence type="ECO:0000313" key="15">
    <source>
        <dbReference type="EMBL" id="KAJ8892003.1"/>
    </source>
</evidence>
<evidence type="ECO:0008006" key="17">
    <source>
        <dbReference type="Google" id="ProtNLM"/>
    </source>
</evidence>
<evidence type="ECO:0000256" key="8">
    <source>
        <dbReference type="ARBA" id="ARBA00022848"/>
    </source>
</evidence>
<evidence type="ECO:0000256" key="10">
    <source>
        <dbReference type="ARBA" id="ARBA00023004"/>
    </source>
</evidence>
<keyword evidence="14" id="KW-1133">Transmembrane helix</keyword>
<dbReference type="Proteomes" id="UP001159363">
    <property type="component" value="Chromosome 2"/>
</dbReference>
<keyword evidence="8" id="KW-0492">Microsome</keyword>
<evidence type="ECO:0000256" key="7">
    <source>
        <dbReference type="ARBA" id="ARBA00022824"/>
    </source>
</evidence>
<dbReference type="Gene3D" id="1.10.630.10">
    <property type="entry name" value="Cytochrome P450"/>
    <property type="match status" value="1"/>
</dbReference>
<comment type="caution">
    <text evidence="15">The sequence shown here is derived from an EMBL/GenBank/DDBJ whole genome shotgun (WGS) entry which is preliminary data.</text>
</comment>
<evidence type="ECO:0000256" key="12">
    <source>
        <dbReference type="ARBA" id="ARBA00023136"/>
    </source>
</evidence>
<evidence type="ECO:0000256" key="6">
    <source>
        <dbReference type="ARBA" id="ARBA00022723"/>
    </source>
</evidence>
<keyword evidence="5" id="KW-0349">Heme</keyword>
<keyword evidence="9" id="KW-0560">Oxidoreductase</keyword>
<keyword evidence="11" id="KW-0503">Monooxygenase</keyword>
<dbReference type="InterPro" id="IPR050476">
    <property type="entry name" value="Insect_CytP450_Detox"/>
</dbReference>
<dbReference type="PRINTS" id="PR00463">
    <property type="entry name" value="EP450I"/>
</dbReference>
<evidence type="ECO:0000256" key="14">
    <source>
        <dbReference type="SAM" id="Phobius"/>
    </source>
</evidence>
<feature type="compositionally biased region" description="Basic and acidic residues" evidence="13">
    <location>
        <begin position="193"/>
        <end position="206"/>
    </location>
</feature>
<evidence type="ECO:0000256" key="13">
    <source>
        <dbReference type="SAM" id="MobiDB-lite"/>
    </source>
</evidence>
<keyword evidence="10" id="KW-0408">Iron</keyword>
<organism evidence="15 16">
    <name type="scientific">Dryococelus australis</name>
    <dbReference type="NCBI Taxonomy" id="614101"/>
    <lineage>
        <taxon>Eukaryota</taxon>
        <taxon>Metazoa</taxon>
        <taxon>Ecdysozoa</taxon>
        <taxon>Arthropoda</taxon>
        <taxon>Hexapoda</taxon>
        <taxon>Insecta</taxon>
        <taxon>Pterygota</taxon>
        <taxon>Neoptera</taxon>
        <taxon>Polyneoptera</taxon>
        <taxon>Phasmatodea</taxon>
        <taxon>Verophasmatodea</taxon>
        <taxon>Anareolatae</taxon>
        <taxon>Phasmatidae</taxon>
        <taxon>Eurycanthinae</taxon>
        <taxon>Dryococelus</taxon>
    </lineage>
</organism>
<dbReference type="InterPro" id="IPR001128">
    <property type="entry name" value="Cyt_P450"/>
</dbReference>
<dbReference type="Pfam" id="PF00067">
    <property type="entry name" value="p450"/>
    <property type="match status" value="1"/>
</dbReference>
<dbReference type="InterPro" id="IPR002401">
    <property type="entry name" value="Cyt_P450_E_grp-I"/>
</dbReference>
<dbReference type="InterPro" id="IPR036396">
    <property type="entry name" value="Cyt_P450_sf"/>
</dbReference>
<feature type="transmembrane region" description="Helical" evidence="14">
    <location>
        <begin position="69"/>
        <end position="96"/>
    </location>
</feature>
<dbReference type="EMBL" id="JARBHB010000002">
    <property type="protein sequence ID" value="KAJ8892003.1"/>
    <property type="molecule type" value="Genomic_DNA"/>
</dbReference>
<gene>
    <name evidence="15" type="ORF">PR048_004568</name>
</gene>
<name>A0ABQ9I5T4_9NEOP</name>
<evidence type="ECO:0000256" key="3">
    <source>
        <dbReference type="ARBA" id="ARBA00004406"/>
    </source>
</evidence>
<dbReference type="SUPFAM" id="SSF48264">
    <property type="entry name" value="Cytochrome P450"/>
    <property type="match status" value="1"/>
</dbReference>
<evidence type="ECO:0000313" key="16">
    <source>
        <dbReference type="Proteomes" id="UP001159363"/>
    </source>
</evidence>
<comment type="similarity">
    <text evidence="4">Belongs to the cytochrome P450 family.</text>
</comment>
<keyword evidence="7" id="KW-0256">Endoplasmic reticulum</keyword>
<keyword evidence="16" id="KW-1185">Reference proteome</keyword>
<evidence type="ECO:0000256" key="9">
    <source>
        <dbReference type="ARBA" id="ARBA00023002"/>
    </source>
</evidence>
<evidence type="ECO:0000256" key="1">
    <source>
        <dbReference type="ARBA" id="ARBA00001971"/>
    </source>
</evidence>
<accession>A0ABQ9I5T4</accession>
<proteinExistence type="inferred from homology"/>
<feature type="region of interest" description="Disordered" evidence="13">
    <location>
        <begin position="193"/>
        <end position="212"/>
    </location>
</feature>
<keyword evidence="12 14" id="KW-0472">Membrane</keyword>
<reference evidence="15 16" key="1">
    <citation type="submission" date="2023-02" db="EMBL/GenBank/DDBJ databases">
        <title>LHISI_Scaffold_Assembly.</title>
        <authorList>
            <person name="Stuart O.P."/>
            <person name="Cleave R."/>
            <person name="Magrath M.J.L."/>
            <person name="Mikheyev A.S."/>
        </authorList>
    </citation>
    <scope>NUCLEOTIDE SEQUENCE [LARGE SCALE GENOMIC DNA]</scope>
    <source>
        <strain evidence="15">Daus_M_001</strain>
        <tissue evidence="15">Leg muscle</tissue>
    </source>
</reference>
<dbReference type="PANTHER" id="PTHR24292:SF54">
    <property type="entry name" value="CYP9F3-RELATED"/>
    <property type="match status" value="1"/>
</dbReference>
<comment type="cofactor">
    <cofactor evidence="1">
        <name>heme</name>
        <dbReference type="ChEBI" id="CHEBI:30413"/>
    </cofactor>
</comment>
<evidence type="ECO:0000256" key="4">
    <source>
        <dbReference type="ARBA" id="ARBA00010617"/>
    </source>
</evidence>
<evidence type="ECO:0000256" key="11">
    <source>
        <dbReference type="ARBA" id="ARBA00023033"/>
    </source>
</evidence>